<dbReference type="Pfam" id="PF13098">
    <property type="entry name" value="Thioredoxin_2"/>
    <property type="match status" value="1"/>
</dbReference>
<comment type="subcellular location">
    <subcellularLocation>
        <location evidence="1">Periplasm</location>
    </subcellularLocation>
</comment>
<evidence type="ECO:0000313" key="3">
    <source>
        <dbReference type="EMBL" id="SAI72291.1"/>
    </source>
</evidence>
<dbReference type="PANTHER" id="PTHR35272:SF4">
    <property type="entry name" value="THIOL:DISULFIDE INTERCHANGE PROTEIN DSBG"/>
    <property type="match status" value="1"/>
</dbReference>
<dbReference type="InterPro" id="IPR036249">
    <property type="entry name" value="Thioredoxin-like_sf"/>
</dbReference>
<feature type="domain" description="Thioredoxin-like fold" evidence="2">
    <location>
        <begin position="120"/>
        <end position="251"/>
    </location>
</feature>
<dbReference type="STRING" id="123899.SAMEA3906487_03132"/>
<dbReference type="PANTHER" id="PTHR35272">
    <property type="entry name" value="THIOL:DISULFIDE INTERCHANGE PROTEIN DSBC-RELATED"/>
    <property type="match status" value="1"/>
</dbReference>
<dbReference type="Proteomes" id="UP000076825">
    <property type="component" value="Chromosome 1"/>
</dbReference>
<keyword evidence="3" id="KW-0413">Isomerase</keyword>
<evidence type="ECO:0000259" key="2">
    <source>
        <dbReference type="Pfam" id="PF13098"/>
    </source>
</evidence>
<dbReference type="KEGG" id="btrm:SAMEA390648703132"/>
<dbReference type="EMBL" id="LT546645">
    <property type="protein sequence ID" value="SAI72291.1"/>
    <property type="molecule type" value="Genomic_DNA"/>
</dbReference>
<dbReference type="GO" id="GO:0016853">
    <property type="term" value="F:isomerase activity"/>
    <property type="evidence" value="ECO:0007669"/>
    <property type="project" value="UniProtKB-KW"/>
</dbReference>
<gene>
    <name evidence="3" type="primary">dsbG</name>
    <name evidence="3" type="ORF">SAMEA3906487_03132</name>
</gene>
<dbReference type="PATRIC" id="fig|123899.6.peg.3127"/>
<dbReference type="GeneID" id="56589626"/>
<dbReference type="SUPFAM" id="SSF52833">
    <property type="entry name" value="Thioredoxin-like"/>
    <property type="match status" value="1"/>
</dbReference>
<feature type="signal peptide" evidence="1">
    <location>
        <begin position="1"/>
        <end position="24"/>
    </location>
</feature>
<comment type="similarity">
    <text evidence="1">Belongs to the thioredoxin family. DsbC subfamily.</text>
</comment>
<keyword evidence="1" id="KW-0574">Periplasm</keyword>
<feature type="chain" id="PRO_5010008931" description="Thiol:disulfide interchange protein" evidence="1">
    <location>
        <begin position="25"/>
        <end position="254"/>
    </location>
</feature>
<dbReference type="GO" id="GO:0042597">
    <property type="term" value="C:periplasmic space"/>
    <property type="evidence" value="ECO:0007669"/>
    <property type="project" value="UniProtKB-SubCell"/>
</dbReference>
<dbReference type="RefSeq" id="WP_025516421.1">
    <property type="nucleotide sequence ID" value="NZ_CP016340.1"/>
</dbReference>
<name>A0A157SPR2_9BORD</name>
<proteinExistence type="inferred from homology"/>
<dbReference type="CDD" id="cd03020">
    <property type="entry name" value="DsbA_DsbC_DsbG"/>
    <property type="match status" value="1"/>
</dbReference>
<dbReference type="SUPFAM" id="SSF54423">
    <property type="entry name" value="DsbC/DsbG N-terminal domain-like"/>
    <property type="match status" value="1"/>
</dbReference>
<reference evidence="3 4" key="1">
    <citation type="submission" date="2016-04" db="EMBL/GenBank/DDBJ databases">
        <authorList>
            <consortium name="Pathogen Informatics"/>
        </authorList>
    </citation>
    <scope>NUCLEOTIDE SEQUENCE [LARGE SCALE GENOMIC DNA]</scope>
    <source>
        <strain evidence="3 4">H044680328</strain>
    </source>
</reference>
<comment type="function">
    <text evidence="1">Required for disulfide bond formation in some periplasmic proteins. Acts by transferring its disulfide bond to other proteins and is reduced in the process.</text>
</comment>
<dbReference type="InterPro" id="IPR051470">
    <property type="entry name" value="Thiol:disulfide_interchange"/>
</dbReference>
<dbReference type="Gene3D" id="3.40.30.10">
    <property type="entry name" value="Glutaredoxin"/>
    <property type="match status" value="1"/>
</dbReference>
<protein>
    <recommendedName>
        <fullName evidence="1">Thiol:disulfide interchange protein</fullName>
    </recommendedName>
</protein>
<keyword evidence="1" id="KW-0676">Redox-active center</keyword>
<keyword evidence="1" id="KW-0732">Signal</keyword>
<dbReference type="eggNOG" id="COG1651">
    <property type="taxonomic scope" value="Bacteria"/>
</dbReference>
<dbReference type="InterPro" id="IPR033954">
    <property type="entry name" value="DiS-bond_Isoase_DsbC/G"/>
</dbReference>
<organism evidence="3 4">
    <name type="scientific">Bordetella trematum</name>
    <dbReference type="NCBI Taxonomy" id="123899"/>
    <lineage>
        <taxon>Bacteria</taxon>
        <taxon>Pseudomonadati</taxon>
        <taxon>Pseudomonadota</taxon>
        <taxon>Betaproteobacteria</taxon>
        <taxon>Burkholderiales</taxon>
        <taxon>Alcaligenaceae</taxon>
        <taxon>Bordetella</taxon>
    </lineage>
</organism>
<accession>A0A157SPR2</accession>
<evidence type="ECO:0000313" key="4">
    <source>
        <dbReference type="Proteomes" id="UP000076825"/>
    </source>
</evidence>
<dbReference type="NCBIfam" id="NF008657">
    <property type="entry name" value="PRK11657.1"/>
    <property type="match status" value="1"/>
</dbReference>
<dbReference type="InterPro" id="IPR012336">
    <property type="entry name" value="Thioredoxin-like_fold"/>
</dbReference>
<dbReference type="OrthoDB" id="5298214at2"/>
<dbReference type="InterPro" id="IPR009094">
    <property type="entry name" value="DiS-bond_isomerase_DsbC/G_N_sf"/>
</dbReference>
<sequence length="254" mass="27326">MFSFRQTTASVAVGLLLATGVSQAAERPAALKALEEQGLTIVQEFDAGKGLRGFAGMAGDQPIAVYVSDGDQVIVGTRLDDKGKPMDEATLQRLVAKPMSQAAWAQLENATWVRDGKADAPRVVYTFSDPNCPYCNRFWEAARPWVDAGKVQLRHVMVGIIRQDSPGKAAAILDAKDPSAALLENETRFDKGGIKPLAEVSPRVAGILDDNRELMMSLGFRGTPGIVVMDDQGLIKKYNGMPQANALTDVLGPR</sequence>
<dbReference type="Gene3D" id="3.10.450.70">
    <property type="entry name" value="Disulphide bond isomerase, DsbC/G, N-terminal"/>
    <property type="match status" value="1"/>
</dbReference>
<evidence type="ECO:0000256" key="1">
    <source>
        <dbReference type="RuleBase" id="RU364038"/>
    </source>
</evidence>
<dbReference type="AlphaFoldDB" id="A0A157SPR2"/>
<keyword evidence="4" id="KW-1185">Reference proteome</keyword>